<feature type="non-terminal residue" evidence="1">
    <location>
        <position position="1"/>
    </location>
</feature>
<dbReference type="AlphaFoldDB" id="A0A6H5H5H4"/>
<evidence type="ECO:0000313" key="1">
    <source>
        <dbReference type="EMBL" id="CAB0012566.1"/>
    </source>
</evidence>
<keyword evidence="2" id="KW-1185">Reference proteome</keyword>
<accession>A0A6H5H5H4</accession>
<dbReference type="EMBL" id="CADCXU010025545">
    <property type="protein sequence ID" value="CAB0012566.1"/>
    <property type="molecule type" value="Genomic_DNA"/>
</dbReference>
<reference evidence="1 2" key="1">
    <citation type="submission" date="2020-02" db="EMBL/GenBank/DDBJ databases">
        <authorList>
            <person name="Ferguson B K."/>
        </authorList>
    </citation>
    <scope>NUCLEOTIDE SEQUENCE [LARGE SCALE GENOMIC DNA]</scope>
</reference>
<feature type="non-terminal residue" evidence="1">
    <location>
        <position position="111"/>
    </location>
</feature>
<protein>
    <submittedName>
        <fullName evidence="1">Uncharacterized protein</fullName>
    </submittedName>
</protein>
<dbReference type="Proteomes" id="UP000479000">
    <property type="component" value="Unassembled WGS sequence"/>
</dbReference>
<name>A0A6H5H5H4_9HEMI</name>
<proteinExistence type="predicted"/>
<sequence length="111" mass="12336">EIRSWIVFGLSRSSGVPRYLKDEDESSVGQEDMAHPESCELLSMTSSKLWWLRLDFHIAGGDRRGLKVSVAGGLFSSGVGTSWSRLGWRRPVGGVLTRRPLDNNLQSKTNC</sequence>
<gene>
    <name evidence="1" type="ORF">NTEN_LOCUS17284</name>
</gene>
<evidence type="ECO:0000313" key="2">
    <source>
        <dbReference type="Proteomes" id="UP000479000"/>
    </source>
</evidence>
<organism evidence="1 2">
    <name type="scientific">Nesidiocoris tenuis</name>
    <dbReference type="NCBI Taxonomy" id="355587"/>
    <lineage>
        <taxon>Eukaryota</taxon>
        <taxon>Metazoa</taxon>
        <taxon>Ecdysozoa</taxon>
        <taxon>Arthropoda</taxon>
        <taxon>Hexapoda</taxon>
        <taxon>Insecta</taxon>
        <taxon>Pterygota</taxon>
        <taxon>Neoptera</taxon>
        <taxon>Paraneoptera</taxon>
        <taxon>Hemiptera</taxon>
        <taxon>Heteroptera</taxon>
        <taxon>Panheteroptera</taxon>
        <taxon>Cimicomorpha</taxon>
        <taxon>Miridae</taxon>
        <taxon>Dicyphina</taxon>
        <taxon>Nesidiocoris</taxon>
    </lineage>
</organism>